<feature type="region of interest" description="Disordered" evidence="1">
    <location>
        <begin position="167"/>
        <end position="243"/>
    </location>
</feature>
<name>M7T7N3_EUTLA</name>
<feature type="compositionally biased region" description="Basic residues" evidence="1">
    <location>
        <begin position="95"/>
        <end position="118"/>
    </location>
</feature>
<sequence length="243" mass="27059">MSESIEDQLRRLRIGRRQTKKPAGGNQTQPSNPGTPSGTISSSSTRRDVPIGLRIAQMARKSRPESISSSDRPSAAAPSYDNTPVLHPARDHSQRVGKRKPRWPASLKKARKQLRHKGPVGVDPDDLHDALEAALMAGSKPKCDVQPMTEPMDEDAQYTSVLVKHNDELATDLDPASTPIPSTPVPYHRQRKARHNKKQRAEKTDSWRPEAGRYTNGPRKEEEQAGQQDVQMPDDEDVEMDDV</sequence>
<feature type="compositionally biased region" description="Basic residues" evidence="1">
    <location>
        <begin position="11"/>
        <end position="20"/>
    </location>
</feature>
<dbReference type="AlphaFoldDB" id="M7T7N3"/>
<feature type="compositionally biased region" description="Basic and acidic residues" evidence="1">
    <location>
        <begin position="199"/>
        <end position="211"/>
    </location>
</feature>
<reference evidence="3" key="1">
    <citation type="journal article" date="2013" name="Genome Announc.">
        <title>Draft genome sequence of the grapevine dieback fungus Eutypa lata UCR-EL1.</title>
        <authorList>
            <person name="Blanco-Ulate B."/>
            <person name="Rolshausen P.E."/>
            <person name="Cantu D."/>
        </authorList>
    </citation>
    <scope>NUCLEOTIDE SEQUENCE [LARGE SCALE GENOMIC DNA]</scope>
    <source>
        <strain evidence="3">UCR-EL1</strain>
    </source>
</reference>
<organism evidence="2 3">
    <name type="scientific">Eutypa lata (strain UCR-EL1)</name>
    <name type="common">Grapevine dieback disease fungus</name>
    <name type="synonym">Eutypa armeniacae</name>
    <dbReference type="NCBI Taxonomy" id="1287681"/>
    <lineage>
        <taxon>Eukaryota</taxon>
        <taxon>Fungi</taxon>
        <taxon>Dikarya</taxon>
        <taxon>Ascomycota</taxon>
        <taxon>Pezizomycotina</taxon>
        <taxon>Sordariomycetes</taxon>
        <taxon>Xylariomycetidae</taxon>
        <taxon>Xylariales</taxon>
        <taxon>Diatrypaceae</taxon>
        <taxon>Eutypa</taxon>
    </lineage>
</organism>
<evidence type="ECO:0000256" key="1">
    <source>
        <dbReference type="SAM" id="MobiDB-lite"/>
    </source>
</evidence>
<feature type="compositionally biased region" description="Basic residues" evidence="1">
    <location>
        <begin position="188"/>
        <end position="198"/>
    </location>
</feature>
<evidence type="ECO:0000313" key="2">
    <source>
        <dbReference type="EMBL" id="EMR62645.1"/>
    </source>
</evidence>
<feature type="compositionally biased region" description="Low complexity" evidence="1">
    <location>
        <begin position="65"/>
        <end position="79"/>
    </location>
</feature>
<feature type="compositionally biased region" description="Low complexity" evidence="1">
    <location>
        <begin position="30"/>
        <end position="44"/>
    </location>
</feature>
<dbReference type="EMBL" id="KB707407">
    <property type="protein sequence ID" value="EMR62645.1"/>
    <property type="molecule type" value="Genomic_DNA"/>
</dbReference>
<evidence type="ECO:0000313" key="3">
    <source>
        <dbReference type="Proteomes" id="UP000012174"/>
    </source>
</evidence>
<accession>M7T7N3</accession>
<protein>
    <submittedName>
        <fullName evidence="2">Uncharacterized protein</fullName>
    </submittedName>
</protein>
<proteinExistence type="predicted"/>
<keyword evidence="3" id="KW-1185">Reference proteome</keyword>
<dbReference type="HOGENOM" id="CLU_1142603_0_0_1"/>
<dbReference type="Proteomes" id="UP000012174">
    <property type="component" value="Unassembled WGS sequence"/>
</dbReference>
<dbReference type="KEGG" id="ela:UCREL1_10421"/>
<gene>
    <name evidence="2" type="ORF">UCREL1_10421</name>
</gene>
<feature type="compositionally biased region" description="Acidic residues" evidence="1">
    <location>
        <begin position="232"/>
        <end position="243"/>
    </location>
</feature>
<feature type="region of interest" description="Disordered" evidence="1">
    <location>
        <begin position="1"/>
        <end position="126"/>
    </location>
</feature>